<feature type="DNA-binding region" description="H-T-H motif" evidence="4">
    <location>
        <begin position="55"/>
        <end position="74"/>
    </location>
</feature>
<name>A0A4R6DDG0_9MICO</name>
<sequence length="221" mass="23192">MTSSTTGSTPPTTASTGSSAGVSAPAGRMPAAQRRAMILEAARGLFGRQGYHGTTTDQIASAAGISQPYVVRMFGSKEALFIEVFRGTLTTLLDAWRETLTHLGPDDTVAHVIGEQFVDLAAERGLHTMLLQGFVSGADPAIGAAARAGFLEMYRFLRDEAGIPDEQVQGFLGSGMIFAVMLAIDMPSLADADPDADALLRATFGEKCGQVLDLVRQDPGA</sequence>
<organism evidence="7 8">
    <name type="scientific">Curtobacterium flaccumfaciens</name>
    <dbReference type="NCBI Taxonomy" id="2035"/>
    <lineage>
        <taxon>Bacteria</taxon>
        <taxon>Bacillati</taxon>
        <taxon>Actinomycetota</taxon>
        <taxon>Actinomycetes</taxon>
        <taxon>Micrococcales</taxon>
        <taxon>Microbacteriaceae</taxon>
        <taxon>Curtobacterium</taxon>
    </lineage>
</organism>
<dbReference type="PANTHER" id="PTHR30055">
    <property type="entry name" value="HTH-TYPE TRANSCRIPTIONAL REGULATOR RUTR"/>
    <property type="match status" value="1"/>
</dbReference>
<dbReference type="InterPro" id="IPR009057">
    <property type="entry name" value="Homeodomain-like_sf"/>
</dbReference>
<evidence type="ECO:0000256" key="4">
    <source>
        <dbReference type="PROSITE-ProRule" id="PRU00335"/>
    </source>
</evidence>
<dbReference type="AlphaFoldDB" id="A0A4R6DDG0"/>
<dbReference type="OrthoDB" id="3691941at2"/>
<feature type="region of interest" description="Disordered" evidence="5">
    <location>
        <begin position="1"/>
        <end position="27"/>
    </location>
</feature>
<dbReference type="GO" id="GO:0003700">
    <property type="term" value="F:DNA-binding transcription factor activity"/>
    <property type="evidence" value="ECO:0007669"/>
    <property type="project" value="TreeGrafter"/>
</dbReference>
<accession>A0A4R6DDG0</accession>
<keyword evidence="2 4" id="KW-0238">DNA-binding</keyword>
<evidence type="ECO:0000256" key="2">
    <source>
        <dbReference type="ARBA" id="ARBA00023125"/>
    </source>
</evidence>
<evidence type="ECO:0000259" key="6">
    <source>
        <dbReference type="PROSITE" id="PS50977"/>
    </source>
</evidence>
<reference evidence="7 8" key="1">
    <citation type="submission" date="2019-03" db="EMBL/GenBank/DDBJ databases">
        <title>Genomic analyses of the natural microbiome of Caenorhabditis elegans.</title>
        <authorList>
            <person name="Samuel B."/>
        </authorList>
    </citation>
    <scope>NUCLEOTIDE SEQUENCE [LARGE SCALE GENOMIC DNA]</scope>
    <source>
        <strain evidence="7 8">JUb65</strain>
    </source>
</reference>
<evidence type="ECO:0000313" key="8">
    <source>
        <dbReference type="Proteomes" id="UP000295764"/>
    </source>
</evidence>
<dbReference type="Proteomes" id="UP000295764">
    <property type="component" value="Unassembled WGS sequence"/>
</dbReference>
<dbReference type="InterPro" id="IPR050109">
    <property type="entry name" value="HTH-type_TetR-like_transc_reg"/>
</dbReference>
<evidence type="ECO:0000256" key="1">
    <source>
        <dbReference type="ARBA" id="ARBA00023015"/>
    </source>
</evidence>
<evidence type="ECO:0000256" key="5">
    <source>
        <dbReference type="SAM" id="MobiDB-lite"/>
    </source>
</evidence>
<evidence type="ECO:0000313" key="7">
    <source>
        <dbReference type="EMBL" id="TDN42626.1"/>
    </source>
</evidence>
<evidence type="ECO:0000256" key="3">
    <source>
        <dbReference type="ARBA" id="ARBA00023163"/>
    </source>
</evidence>
<dbReference type="GO" id="GO:0000976">
    <property type="term" value="F:transcription cis-regulatory region binding"/>
    <property type="evidence" value="ECO:0007669"/>
    <property type="project" value="TreeGrafter"/>
</dbReference>
<dbReference type="RefSeq" id="WP_133520716.1">
    <property type="nucleotide sequence ID" value="NZ_SNVW01000011.1"/>
</dbReference>
<dbReference type="Pfam" id="PF00440">
    <property type="entry name" value="TetR_N"/>
    <property type="match status" value="1"/>
</dbReference>
<dbReference type="EMBL" id="SNVW01000011">
    <property type="protein sequence ID" value="TDN42626.1"/>
    <property type="molecule type" value="Genomic_DNA"/>
</dbReference>
<proteinExistence type="predicted"/>
<dbReference type="SUPFAM" id="SSF46689">
    <property type="entry name" value="Homeodomain-like"/>
    <property type="match status" value="1"/>
</dbReference>
<dbReference type="PANTHER" id="PTHR30055:SF234">
    <property type="entry name" value="HTH-TYPE TRANSCRIPTIONAL REGULATOR BETI"/>
    <property type="match status" value="1"/>
</dbReference>
<dbReference type="Gene3D" id="1.10.357.10">
    <property type="entry name" value="Tetracycline Repressor, domain 2"/>
    <property type="match status" value="1"/>
</dbReference>
<comment type="caution">
    <text evidence="7">The sequence shown here is derived from an EMBL/GenBank/DDBJ whole genome shotgun (WGS) entry which is preliminary data.</text>
</comment>
<dbReference type="InterPro" id="IPR001647">
    <property type="entry name" value="HTH_TetR"/>
</dbReference>
<gene>
    <name evidence="7" type="ORF">EDF64_111103</name>
</gene>
<keyword evidence="3" id="KW-0804">Transcription</keyword>
<protein>
    <submittedName>
        <fullName evidence="7">TetR family transcriptional regulator</fullName>
    </submittedName>
</protein>
<feature type="domain" description="HTH tetR-type" evidence="6">
    <location>
        <begin position="32"/>
        <end position="92"/>
    </location>
</feature>
<dbReference type="PROSITE" id="PS50977">
    <property type="entry name" value="HTH_TETR_2"/>
    <property type="match status" value="1"/>
</dbReference>
<keyword evidence="1" id="KW-0805">Transcription regulation</keyword>
<dbReference type="PRINTS" id="PR00455">
    <property type="entry name" value="HTHTETR"/>
</dbReference>